<evidence type="ECO:0000256" key="1">
    <source>
        <dbReference type="SAM" id="MobiDB-lite"/>
    </source>
</evidence>
<protein>
    <recommendedName>
        <fullName evidence="2">DUF1559 domain-containing protein</fullName>
    </recommendedName>
</protein>
<evidence type="ECO:0000313" key="3">
    <source>
        <dbReference type="EMBL" id="CAK9040019.1"/>
    </source>
</evidence>
<dbReference type="PANTHER" id="PTHR30093:SF2">
    <property type="entry name" value="TYPE II SECRETION SYSTEM PROTEIN H"/>
    <property type="match status" value="1"/>
</dbReference>
<dbReference type="InterPro" id="IPR011453">
    <property type="entry name" value="DUF1559"/>
</dbReference>
<feature type="non-terminal residue" evidence="3">
    <location>
        <position position="1"/>
    </location>
</feature>
<comment type="caution">
    <text evidence="3">The sequence shown here is derived from an EMBL/GenBank/DDBJ whole genome shotgun (WGS) entry which is preliminary data.</text>
</comment>
<feature type="region of interest" description="Disordered" evidence="1">
    <location>
        <begin position="1"/>
        <end position="20"/>
    </location>
</feature>
<name>A0ABP0LLK4_9DINO</name>
<reference evidence="3 4" key="1">
    <citation type="submission" date="2024-02" db="EMBL/GenBank/DDBJ databases">
        <authorList>
            <person name="Chen Y."/>
            <person name="Shah S."/>
            <person name="Dougan E. K."/>
            <person name="Thang M."/>
            <person name="Chan C."/>
        </authorList>
    </citation>
    <scope>NUCLEOTIDE SEQUENCE [LARGE SCALE GENOMIC DNA]</scope>
</reference>
<dbReference type="EMBL" id="CAXAMM010016896">
    <property type="protein sequence ID" value="CAK9040019.1"/>
    <property type="molecule type" value="Genomic_DNA"/>
</dbReference>
<dbReference type="PANTHER" id="PTHR30093">
    <property type="entry name" value="GENERAL SECRETION PATHWAY PROTEIN G"/>
    <property type="match status" value="1"/>
</dbReference>
<gene>
    <name evidence="3" type="ORF">SCF082_LOCUS23347</name>
</gene>
<evidence type="ECO:0000259" key="2">
    <source>
        <dbReference type="Pfam" id="PF07596"/>
    </source>
</evidence>
<dbReference type="Proteomes" id="UP001642464">
    <property type="component" value="Unassembled WGS sequence"/>
</dbReference>
<dbReference type="Pfam" id="PF07596">
    <property type="entry name" value="SBP_bac_10"/>
    <property type="match status" value="1"/>
</dbReference>
<feature type="domain" description="DUF1559" evidence="2">
    <location>
        <begin position="30"/>
        <end position="119"/>
    </location>
</feature>
<proteinExistence type="predicted"/>
<feature type="compositionally biased region" description="Low complexity" evidence="1">
    <location>
        <begin position="1"/>
        <end position="12"/>
    </location>
</feature>
<sequence>SAAAPEAPTDAASGSPVTSKAADDAAFYRNNMKQLSLAVGNHVATYRDLPGVDRSFNSRDPSPGLSWRVHLLSYLGAHTLWEQFHHDEPWDSEHNLTLLDKMPEVFRSPDVPTGKTSVHLFVGEGTAFGADWSQKRSLSDITDGPARTLAFVLAGPETAEEWTKPGGIDFRPTEGVAQLGTAPTDYGFPVAVFDQFANPAFLPAEIDTKALDALVLASDGNGSQLALNHLNPAELATEVASTISWNVGAKPVTGEALPLNANASHDVRCTVTLDRSLLPGDGHPEQLRETAMNDARATLHIPDTNGMTTHQLSGTISADGLTLSLNGTVRGISETGQRQGSLTIGDYAHPVARENTGFSYPLIVVGRFPVTVQSDAGENESE</sequence>
<evidence type="ECO:0000313" key="4">
    <source>
        <dbReference type="Proteomes" id="UP001642464"/>
    </source>
</evidence>
<accession>A0ABP0LLK4</accession>
<keyword evidence="4" id="KW-1185">Reference proteome</keyword>
<organism evidence="3 4">
    <name type="scientific">Durusdinium trenchii</name>
    <dbReference type="NCBI Taxonomy" id="1381693"/>
    <lineage>
        <taxon>Eukaryota</taxon>
        <taxon>Sar</taxon>
        <taxon>Alveolata</taxon>
        <taxon>Dinophyceae</taxon>
        <taxon>Suessiales</taxon>
        <taxon>Symbiodiniaceae</taxon>
        <taxon>Durusdinium</taxon>
    </lineage>
</organism>